<dbReference type="AlphaFoldDB" id="A0A9R1F9L1"/>
<evidence type="ECO:0000313" key="3">
    <source>
        <dbReference type="EMBL" id="KAF7024801.1"/>
    </source>
</evidence>
<dbReference type="Proteomes" id="UP000815260">
    <property type="component" value="Chromosome 3A"/>
</dbReference>
<sequence length="43" mass="4498">WGEERRGGGGGGAGGEARQGHAPDRLQLNTIHDAEDAENAKQQ</sequence>
<organism evidence="3">
    <name type="scientific">Triticum aestivum</name>
    <name type="common">Wheat</name>
    <dbReference type="NCBI Taxonomy" id="4565"/>
    <lineage>
        <taxon>Eukaryota</taxon>
        <taxon>Viridiplantae</taxon>
        <taxon>Streptophyta</taxon>
        <taxon>Embryophyta</taxon>
        <taxon>Tracheophyta</taxon>
        <taxon>Spermatophyta</taxon>
        <taxon>Magnoliopsida</taxon>
        <taxon>Liliopsida</taxon>
        <taxon>Poales</taxon>
        <taxon>Poaceae</taxon>
        <taxon>BOP clade</taxon>
        <taxon>Pooideae</taxon>
        <taxon>Triticodae</taxon>
        <taxon>Triticeae</taxon>
        <taxon>Triticinae</taxon>
        <taxon>Triticum</taxon>
    </lineage>
</organism>
<dbReference type="EMBL" id="CM022217">
    <property type="protein sequence ID" value="KAF7024801.1"/>
    <property type="molecule type" value="Genomic_DNA"/>
</dbReference>
<reference evidence="3" key="2">
    <citation type="submission" date="2020-03" db="EMBL/GenBank/DDBJ databases">
        <title>The second near-complete assembly of the hexaploid bread wheat (Triticum aestivum) genome.</title>
        <authorList>
            <person name="Zimin A.V."/>
            <person name="Puiu D."/>
            <person name="Shumante A."/>
            <person name="Alonge M."/>
            <person name="Salzberg S.L."/>
        </authorList>
    </citation>
    <scope>NUCLEOTIDE SEQUENCE</scope>
    <source>
        <tissue evidence="3">Leaf</tissue>
    </source>
</reference>
<feature type="region of interest" description="Disordered" evidence="1">
    <location>
        <begin position="1"/>
        <end position="43"/>
    </location>
</feature>
<protein>
    <submittedName>
        <fullName evidence="3">Uncharacterized protein</fullName>
    </submittedName>
</protein>
<feature type="compositionally biased region" description="Gly residues" evidence="1">
    <location>
        <begin position="8"/>
        <end position="17"/>
    </location>
</feature>
<evidence type="ECO:0000256" key="1">
    <source>
        <dbReference type="SAM" id="MobiDB-lite"/>
    </source>
</evidence>
<name>A0A9R1F9L1_WHEAT</name>
<gene>
    <name evidence="2" type="ORF">CFC21_037086</name>
    <name evidence="3" type="ORF">CFC21_037089</name>
</gene>
<reference evidence="3" key="1">
    <citation type="journal article" date="2017" name="Gigascience">
        <title>The first near-complete assembly of the hexaploid bread wheat genome, Triticum aestivum.</title>
        <authorList>
            <person name="Zimin A.V."/>
            <person name="Puiu D."/>
            <person name="Hall R."/>
            <person name="Kingan S."/>
            <person name="Clavijo B.J."/>
            <person name="Salzberg S.L."/>
        </authorList>
    </citation>
    <scope>NUCLEOTIDE SEQUENCE</scope>
    <source>
        <tissue evidence="3">Leaf</tissue>
    </source>
</reference>
<feature type="non-terminal residue" evidence="3">
    <location>
        <position position="1"/>
    </location>
</feature>
<accession>A0A9R1F9L1</accession>
<comment type="caution">
    <text evidence="3">The sequence shown here is derived from an EMBL/GenBank/DDBJ whole genome shotgun (WGS) entry which is preliminary data.</text>
</comment>
<proteinExistence type="predicted"/>
<feature type="non-terminal residue" evidence="3">
    <location>
        <position position="43"/>
    </location>
</feature>
<evidence type="ECO:0000313" key="2">
    <source>
        <dbReference type="EMBL" id="KAF7024797.1"/>
    </source>
</evidence>
<dbReference type="EMBL" id="CM022217">
    <property type="protein sequence ID" value="KAF7024797.1"/>
    <property type="molecule type" value="Genomic_DNA"/>
</dbReference>